<reference evidence="4 5" key="1">
    <citation type="submission" date="2024-04" db="EMBL/GenBank/DDBJ databases">
        <title>Novel species of the genus Ideonella isolated from streams.</title>
        <authorList>
            <person name="Lu H."/>
        </authorList>
    </citation>
    <scope>NUCLEOTIDE SEQUENCE [LARGE SCALE GENOMIC DNA]</scope>
    <source>
        <strain evidence="4 5">BYS139W</strain>
    </source>
</reference>
<evidence type="ECO:0000256" key="1">
    <source>
        <dbReference type="ARBA" id="ARBA00023012"/>
    </source>
</evidence>
<keyword evidence="2" id="KW-0597">Phosphoprotein</keyword>
<evidence type="ECO:0000256" key="2">
    <source>
        <dbReference type="PROSITE-ProRule" id="PRU00110"/>
    </source>
</evidence>
<dbReference type="PROSITE" id="PS50894">
    <property type="entry name" value="HPT"/>
    <property type="match status" value="1"/>
</dbReference>
<dbReference type="EMBL" id="JBBUTF010000004">
    <property type="protein sequence ID" value="MEK8025353.1"/>
    <property type="molecule type" value="Genomic_DNA"/>
</dbReference>
<accession>A0ABU9B704</accession>
<dbReference type="InterPro" id="IPR008207">
    <property type="entry name" value="Sig_transdc_His_kin_Hpt_dom"/>
</dbReference>
<name>A0ABU9B704_9BURK</name>
<feature type="domain" description="HPt" evidence="3">
    <location>
        <begin position="26"/>
        <end position="126"/>
    </location>
</feature>
<dbReference type="Gene3D" id="1.20.120.160">
    <property type="entry name" value="HPT domain"/>
    <property type="match status" value="1"/>
</dbReference>
<proteinExistence type="predicted"/>
<dbReference type="RefSeq" id="WP_341373138.1">
    <property type="nucleotide sequence ID" value="NZ_JBBUTF010000004.1"/>
</dbReference>
<dbReference type="Pfam" id="PF01627">
    <property type="entry name" value="Hpt"/>
    <property type="match status" value="1"/>
</dbReference>
<dbReference type="CDD" id="cd00088">
    <property type="entry name" value="HPT"/>
    <property type="match status" value="1"/>
</dbReference>
<feature type="modified residue" description="Phosphohistidine" evidence="2">
    <location>
        <position position="67"/>
    </location>
</feature>
<gene>
    <name evidence="4" type="ORF">AACH11_05200</name>
</gene>
<dbReference type="SUPFAM" id="SSF47226">
    <property type="entry name" value="Histidine-containing phosphotransfer domain, HPT domain"/>
    <property type="match status" value="1"/>
</dbReference>
<evidence type="ECO:0000259" key="3">
    <source>
        <dbReference type="PROSITE" id="PS50894"/>
    </source>
</evidence>
<keyword evidence="1" id="KW-0902">Two-component regulatory system</keyword>
<keyword evidence="5" id="KW-1185">Reference proteome</keyword>
<comment type="caution">
    <text evidence="4">The sequence shown here is derived from an EMBL/GenBank/DDBJ whole genome shotgun (WGS) entry which is preliminary data.</text>
</comment>
<evidence type="ECO:0000313" key="5">
    <source>
        <dbReference type="Proteomes" id="UP001368500"/>
    </source>
</evidence>
<dbReference type="Proteomes" id="UP001368500">
    <property type="component" value="Unassembled WGS sequence"/>
</dbReference>
<protein>
    <submittedName>
        <fullName evidence="4">Hpt domain-containing protein</fullName>
    </submittedName>
</protein>
<evidence type="ECO:0000313" key="4">
    <source>
        <dbReference type="EMBL" id="MEK8025353.1"/>
    </source>
</evidence>
<dbReference type="SMART" id="SM00073">
    <property type="entry name" value="HPT"/>
    <property type="match status" value="1"/>
</dbReference>
<sequence>MPSPSVAAGGRGAARLDPSALAQLERIDTDGELLLRVLRTYLSTLHKTRPVLRAWAADLDGHFRAVHTLKSSSASIGALAVSELCASIEQALRDGRVDDVGRLTSALLHEITQVELAVRVRLNHTR</sequence>
<dbReference type="InterPro" id="IPR036641">
    <property type="entry name" value="HPT_dom_sf"/>
</dbReference>
<organism evidence="4 5">
    <name type="scientific">Pseudaquabacterium rugosum</name>
    <dbReference type="NCBI Taxonomy" id="2984194"/>
    <lineage>
        <taxon>Bacteria</taxon>
        <taxon>Pseudomonadati</taxon>
        <taxon>Pseudomonadota</taxon>
        <taxon>Betaproteobacteria</taxon>
        <taxon>Burkholderiales</taxon>
        <taxon>Sphaerotilaceae</taxon>
        <taxon>Pseudaquabacterium</taxon>
    </lineage>
</organism>